<feature type="domain" description="HPt" evidence="23">
    <location>
        <begin position="1068"/>
        <end position="1165"/>
    </location>
</feature>
<evidence type="ECO:0000256" key="14">
    <source>
        <dbReference type="ARBA" id="ARBA00023136"/>
    </source>
</evidence>
<dbReference type="SMART" id="SM00086">
    <property type="entry name" value="PAC"/>
    <property type="match status" value="1"/>
</dbReference>
<accession>A0ABR8C832</accession>
<reference evidence="24 25" key="1">
    <citation type="journal article" date="2020" name="ISME J.">
        <title>Comparative genomics reveals insights into cyanobacterial evolution and habitat adaptation.</title>
        <authorList>
            <person name="Chen M.Y."/>
            <person name="Teng W.K."/>
            <person name="Zhao L."/>
            <person name="Hu C.X."/>
            <person name="Zhou Y.K."/>
            <person name="Han B.P."/>
            <person name="Song L.R."/>
            <person name="Shu W.S."/>
        </authorList>
    </citation>
    <scope>NUCLEOTIDE SEQUENCE [LARGE SCALE GENOMIC DNA]</scope>
    <source>
        <strain evidence="24 25">FACHB-1050</strain>
    </source>
</reference>
<dbReference type="CDD" id="cd16922">
    <property type="entry name" value="HATPase_EvgS-ArcB-TorS-like"/>
    <property type="match status" value="1"/>
</dbReference>
<organism evidence="24 25">
    <name type="scientific">Phormidium tenue FACHB-1050</name>
    <dbReference type="NCBI Taxonomy" id="2692857"/>
    <lineage>
        <taxon>Bacteria</taxon>
        <taxon>Bacillati</taxon>
        <taxon>Cyanobacteriota</taxon>
        <taxon>Cyanophyceae</taxon>
        <taxon>Oscillatoriophycideae</taxon>
        <taxon>Oscillatoriales</taxon>
        <taxon>Oscillatoriaceae</taxon>
        <taxon>Phormidium</taxon>
    </lineage>
</organism>
<dbReference type="PANTHER" id="PTHR45339">
    <property type="entry name" value="HYBRID SIGNAL TRANSDUCTION HISTIDINE KINASE J"/>
    <property type="match status" value="1"/>
</dbReference>
<dbReference type="Pfam" id="PF08447">
    <property type="entry name" value="PAS_3"/>
    <property type="match status" value="1"/>
</dbReference>
<dbReference type="InterPro" id="IPR036890">
    <property type="entry name" value="HATPase_C_sf"/>
</dbReference>
<keyword evidence="7" id="KW-0808">Transferase</keyword>
<comment type="catalytic activity">
    <reaction evidence="1">
        <text>ATP + protein L-histidine = ADP + protein N-phospho-L-histidine.</text>
        <dbReference type="EC" id="2.7.13.3"/>
    </reaction>
</comment>
<dbReference type="SMART" id="SM00448">
    <property type="entry name" value="REC"/>
    <property type="match status" value="3"/>
</dbReference>
<comment type="caution">
    <text evidence="24">The sequence shown here is derived from an EMBL/GenBank/DDBJ whole genome shotgun (WGS) entry which is preliminary data.</text>
</comment>
<dbReference type="Gene3D" id="3.30.450.40">
    <property type="match status" value="1"/>
</dbReference>
<dbReference type="InterPro" id="IPR003018">
    <property type="entry name" value="GAF"/>
</dbReference>
<evidence type="ECO:0000259" key="23">
    <source>
        <dbReference type="PROSITE" id="PS50894"/>
    </source>
</evidence>
<dbReference type="CDD" id="cd00156">
    <property type="entry name" value="REC"/>
    <property type="match status" value="1"/>
</dbReference>
<dbReference type="InterPro" id="IPR004358">
    <property type="entry name" value="Sig_transdc_His_kin-like_C"/>
</dbReference>
<dbReference type="Pfam" id="PF00512">
    <property type="entry name" value="HisKA"/>
    <property type="match status" value="1"/>
</dbReference>
<keyword evidence="25" id="KW-1185">Reference proteome</keyword>
<dbReference type="InterPro" id="IPR005467">
    <property type="entry name" value="His_kinase_dom"/>
</dbReference>
<dbReference type="InterPro" id="IPR035965">
    <property type="entry name" value="PAS-like_dom_sf"/>
</dbReference>
<evidence type="ECO:0000256" key="17">
    <source>
        <dbReference type="SAM" id="Coils"/>
    </source>
</evidence>
<evidence type="ECO:0000256" key="16">
    <source>
        <dbReference type="PROSITE-ProRule" id="PRU00169"/>
    </source>
</evidence>
<evidence type="ECO:0000256" key="4">
    <source>
        <dbReference type="ARBA" id="ARBA00012438"/>
    </source>
</evidence>
<dbReference type="InterPro" id="IPR003594">
    <property type="entry name" value="HATPase_dom"/>
</dbReference>
<dbReference type="Gene3D" id="3.40.50.2300">
    <property type="match status" value="3"/>
</dbReference>
<evidence type="ECO:0000256" key="1">
    <source>
        <dbReference type="ARBA" id="ARBA00000085"/>
    </source>
</evidence>
<name>A0ABR8C832_9CYAN</name>
<feature type="modified residue" description="Phosphohistidine" evidence="15">
    <location>
        <position position="1107"/>
    </location>
</feature>
<evidence type="ECO:0000259" key="19">
    <source>
        <dbReference type="PROSITE" id="PS50109"/>
    </source>
</evidence>
<keyword evidence="12" id="KW-1133">Transmembrane helix</keyword>
<dbReference type="SMART" id="SM00388">
    <property type="entry name" value="HisKA"/>
    <property type="match status" value="1"/>
</dbReference>
<evidence type="ECO:0000256" key="12">
    <source>
        <dbReference type="ARBA" id="ARBA00022989"/>
    </source>
</evidence>
<evidence type="ECO:0000256" key="2">
    <source>
        <dbReference type="ARBA" id="ARBA00004651"/>
    </source>
</evidence>
<evidence type="ECO:0000256" key="15">
    <source>
        <dbReference type="PROSITE-ProRule" id="PRU00110"/>
    </source>
</evidence>
<dbReference type="Pfam" id="PF02518">
    <property type="entry name" value="HATPase_c"/>
    <property type="match status" value="1"/>
</dbReference>
<dbReference type="PROSITE" id="PS50109">
    <property type="entry name" value="HIS_KIN"/>
    <property type="match status" value="1"/>
</dbReference>
<dbReference type="SUPFAM" id="SSF52172">
    <property type="entry name" value="CheY-like"/>
    <property type="match status" value="3"/>
</dbReference>
<gene>
    <name evidence="24" type="ORF">H6G05_03290</name>
</gene>
<dbReference type="CDD" id="cd00130">
    <property type="entry name" value="PAS"/>
    <property type="match status" value="1"/>
</dbReference>
<dbReference type="SUPFAM" id="SSF47226">
    <property type="entry name" value="Histidine-containing phosphotransfer domain, HPT domain"/>
    <property type="match status" value="1"/>
</dbReference>
<evidence type="ECO:0000256" key="6">
    <source>
        <dbReference type="ARBA" id="ARBA00022553"/>
    </source>
</evidence>
<protein>
    <recommendedName>
        <fullName evidence="4">histidine kinase</fullName>
        <ecNumber evidence="4">2.7.13.3</ecNumber>
    </recommendedName>
</protein>
<dbReference type="PROSITE" id="PS50046">
    <property type="entry name" value="PHYTOCHROME_2"/>
    <property type="match status" value="1"/>
</dbReference>
<dbReference type="Proteomes" id="UP000618445">
    <property type="component" value="Unassembled WGS sequence"/>
</dbReference>
<evidence type="ECO:0000259" key="20">
    <source>
        <dbReference type="PROSITE" id="PS50110"/>
    </source>
</evidence>
<dbReference type="SMART" id="SM00065">
    <property type="entry name" value="GAF"/>
    <property type="match status" value="1"/>
</dbReference>
<evidence type="ECO:0000259" key="18">
    <source>
        <dbReference type="PROSITE" id="PS50046"/>
    </source>
</evidence>
<keyword evidence="14" id="KW-0472">Membrane</keyword>
<evidence type="ECO:0000256" key="3">
    <source>
        <dbReference type="ARBA" id="ARBA00006402"/>
    </source>
</evidence>
<dbReference type="SMART" id="SM00387">
    <property type="entry name" value="HATPase_c"/>
    <property type="match status" value="1"/>
</dbReference>
<dbReference type="Gene3D" id="3.30.450.20">
    <property type="entry name" value="PAS domain"/>
    <property type="match status" value="1"/>
</dbReference>
<sequence length="1168" mass="129936">MSNFANSLISSHDSQSSPSQVKVLIVDNSEKDRSIYRHYIQADVTTNYQILESDNIKEALILWRSHNPDIMLLDFNLLDGNGIDLLEIISSGIVDPKLPVIMLTGYEDGIAAANAIKLGTADYLIKDEISAVSLRRSMHRLLDRFTLFYKLQRSQQQEALISEISLHVRQSLELDKIYEAIVQDVKNFLKADRTVIYKFNPNMSGTIVAEAVDSPWEPSIHCNIIDTCFRDNLGGAYRQGKIFAANDIYKANLTDCHIQLLERFQVKANLVVPILLPELPQCFDVDTNNSSSLLWGLLVVHQCSTTRSWEDVDLRLLQQLSVQLAIAIQQAELYQNLQNLNSSLEEKVQQRTDELRQNEQLLKVSFDNAPVGMATLSVKGRFLTVNKDICKTYGYSPEELLQISAIDITHPDSVELTLMHLDKLLVGEMESTILEKQYIHKNGEIVDAISRVSLIRDIDNRPVQFVVSVEDVTERKQNEAKLAAARVAEASNKAKSEFLAAMSHEIRTPMNAVIGMAGLLSNTLLSPQQHQFVAGIRQGGQVLLSVINKILDFSQIEAGTIELEEHPFDLRTCIEEILDLMSSPAAEKSLELSALINVDVPQWIISDSTCLRQILVNLIGNAIKFTEKGEIAITVSSTLIDSSSSISQLNFEVRDTGMGIDAGSIHRLFKPFSQADSSITRQYGGTGLGLAISKQLCKLMGGDIQVESTVGQGTTFRFFIRAQAIAVETQAIAPELNQKKVLIVNSNATIQQVIRVYTQEWDMVGQPALSEVEALQYLSSSEYDAIFIDRHLQSIDGLDLARNIQELFPTLPIILMTSVADIDVPNSINCAGYLTKPITASKLYQVFSNLFLPDTSQSTNSVNVFQLNSDFAGRYPFQILIVEDNSVNQQILLLMLERLGYKGDAVANGLEAVNALERQSYDLVFMDIQMPVMDGLTACQHIRQMTGRSPWVIGLSANAFRESRDIALSAGMNDYLTKPLQIEDLITTLQRVSENLQLNKPQSEQPKLDLQNRNLEPAEQLLESSKVKFSDVEQSITTPNAYLQLSASTSGLAVINASTINMLEKCISKQALTEIIASYLTESGKSIARMRQALNQLDFAAISFENHSLRGGCGTLGADRLVAICKELSNLCKSSSHPRKVETLDMILQKLELEFDKVSQYLQQKISS</sequence>
<dbReference type="Pfam" id="PF00072">
    <property type="entry name" value="Response_reg"/>
    <property type="match status" value="3"/>
</dbReference>
<feature type="domain" description="Histidine kinase" evidence="19">
    <location>
        <begin position="501"/>
        <end position="724"/>
    </location>
</feature>
<dbReference type="InterPro" id="IPR013655">
    <property type="entry name" value="PAS_fold_3"/>
</dbReference>
<dbReference type="SUPFAM" id="SSF47384">
    <property type="entry name" value="Homodimeric domain of signal transducing histidine kinase"/>
    <property type="match status" value="1"/>
</dbReference>
<dbReference type="InterPro" id="IPR036097">
    <property type="entry name" value="HisK_dim/P_sf"/>
</dbReference>
<dbReference type="Gene3D" id="3.30.565.10">
    <property type="entry name" value="Histidine kinase-like ATPase, C-terminal domain"/>
    <property type="match status" value="1"/>
</dbReference>
<feature type="domain" description="Response regulatory" evidence="20">
    <location>
        <begin position="740"/>
        <end position="851"/>
    </location>
</feature>
<dbReference type="SUPFAM" id="SSF55874">
    <property type="entry name" value="ATPase domain of HSP90 chaperone/DNA topoisomerase II/histidine kinase"/>
    <property type="match status" value="1"/>
</dbReference>
<evidence type="ECO:0000256" key="10">
    <source>
        <dbReference type="ARBA" id="ARBA00022777"/>
    </source>
</evidence>
<comment type="subcellular location">
    <subcellularLocation>
        <location evidence="2">Cell membrane</location>
        <topology evidence="2">Multi-pass membrane protein</topology>
    </subcellularLocation>
</comment>
<feature type="domain" description="PAC" evidence="22">
    <location>
        <begin position="432"/>
        <end position="484"/>
    </location>
</feature>
<evidence type="ECO:0000256" key="8">
    <source>
        <dbReference type="ARBA" id="ARBA00022692"/>
    </source>
</evidence>
<dbReference type="InterPro" id="IPR016132">
    <property type="entry name" value="Phyto_chromo_attachment"/>
</dbReference>
<evidence type="ECO:0000256" key="11">
    <source>
        <dbReference type="ARBA" id="ARBA00022840"/>
    </source>
</evidence>
<feature type="domain" description="PAS" evidence="21">
    <location>
        <begin position="358"/>
        <end position="428"/>
    </location>
</feature>
<feature type="modified residue" description="4-aspartylphosphate" evidence="16">
    <location>
        <position position="927"/>
    </location>
</feature>
<dbReference type="Pfam" id="PF01590">
    <property type="entry name" value="GAF"/>
    <property type="match status" value="1"/>
</dbReference>
<dbReference type="InterPro" id="IPR000014">
    <property type="entry name" value="PAS"/>
</dbReference>
<dbReference type="SUPFAM" id="SSF55785">
    <property type="entry name" value="PYP-like sensor domain (PAS domain)"/>
    <property type="match status" value="1"/>
</dbReference>
<feature type="coiled-coil region" evidence="17">
    <location>
        <begin position="327"/>
        <end position="361"/>
    </location>
</feature>
<keyword evidence="5" id="KW-1003">Cell membrane</keyword>
<dbReference type="PROSITE" id="PS50110">
    <property type="entry name" value="RESPONSE_REGULATORY"/>
    <property type="match status" value="3"/>
</dbReference>
<keyword evidence="11" id="KW-0067">ATP-binding</keyword>
<dbReference type="PROSITE" id="PS50113">
    <property type="entry name" value="PAC"/>
    <property type="match status" value="1"/>
</dbReference>
<feature type="domain" description="Phytochrome chromophore attachment site" evidence="18">
    <location>
        <begin position="173"/>
        <end position="323"/>
    </location>
</feature>
<feature type="domain" description="Response regulatory" evidence="20">
    <location>
        <begin position="878"/>
        <end position="993"/>
    </location>
</feature>
<feature type="domain" description="Response regulatory" evidence="20">
    <location>
        <begin position="22"/>
        <end position="141"/>
    </location>
</feature>
<dbReference type="NCBIfam" id="TIGR00229">
    <property type="entry name" value="sensory_box"/>
    <property type="match status" value="1"/>
</dbReference>
<dbReference type="Gene3D" id="1.20.120.160">
    <property type="entry name" value="HPT domain"/>
    <property type="match status" value="1"/>
</dbReference>
<keyword evidence="8" id="KW-0812">Transmembrane</keyword>
<evidence type="ECO:0000313" key="24">
    <source>
        <dbReference type="EMBL" id="MBD2315871.1"/>
    </source>
</evidence>
<keyword evidence="10" id="KW-0418">Kinase</keyword>
<feature type="modified residue" description="4-aspartylphosphate" evidence="16">
    <location>
        <position position="74"/>
    </location>
</feature>
<dbReference type="PRINTS" id="PR00344">
    <property type="entry name" value="BCTRLSENSOR"/>
</dbReference>
<feature type="modified residue" description="4-aspartylphosphate" evidence="16">
    <location>
        <position position="789"/>
    </location>
</feature>
<dbReference type="Gene3D" id="1.10.287.130">
    <property type="match status" value="1"/>
</dbReference>
<dbReference type="PANTHER" id="PTHR45339:SF1">
    <property type="entry name" value="HYBRID SIGNAL TRANSDUCTION HISTIDINE KINASE J"/>
    <property type="match status" value="1"/>
</dbReference>
<dbReference type="EC" id="2.7.13.3" evidence="4"/>
<dbReference type="RefSeq" id="WP_190576270.1">
    <property type="nucleotide sequence ID" value="NZ_CAWPQU010000023.1"/>
</dbReference>
<dbReference type="InterPro" id="IPR008207">
    <property type="entry name" value="Sig_transdc_His_kin_Hpt_dom"/>
</dbReference>
<keyword evidence="9" id="KW-0547">Nucleotide-binding</keyword>
<evidence type="ECO:0000256" key="9">
    <source>
        <dbReference type="ARBA" id="ARBA00022741"/>
    </source>
</evidence>
<dbReference type="CDD" id="cd00082">
    <property type="entry name" value="HisKA"/>
    <property type="match status" value="1"/>
</dbReference>
<dbReference type="InterPro" id="IPR036641">
    <property type="entry name" value="HPT_dom_sf"/>
</dbReference>
<dbReference type="InterPro" id="IPR000700">
    <property type="entry name" value="PAS-assoc_C"/>
</dbReference>
<dbReference type="InterPro" id="IPR029016">
    <property type="entry name" value="GAF-like_dom_sf"/>
</dbReference>
<dbReference type="PROSITE" id="PS50894">
    <property type="entry name" value="HPT"/>
    <property type="match status" value="1"/>
</dbReference>
<keyword evidence="13" id="KW-0902">Two-component regulatory system</keyword>
<dbReference type="InterPro" id="IPR001610">
    <property type="entry name" value="PAC"/>
</dbReference>
<evidence type="ECO:0000256" key="13">
    <source>
        <dbReference type="ARBA" id="ARBA00023012"/>
    </source>
</evidence>
<evidence type="ECO:0000256" key="5">
    <source>
        <dbReference type="ARBA" id="ARBA00022475"/>
    </source>
</evidence>
<proteinExistence type="inferred from homology"/>
<dbReference type="Pfam" id="PF01627">
    <property type="entry name" value="Hpt"/>
    <property type="match status" value="1"/>
</dbReference>
<evidence type="ECO:0000256" key="7">
    <source>
        <dbReference type="ARBA" id="ARBA00022679"/>
    </source>
</evidence>
<evidence type="ECO:0000259" key="22">
    <source>
        <dbReference type="PROSITE" id="PS50113"/>
    </source>
</evidence>
<dbReference type="InterPro" id="IPR001789">
    <property type="entry name" value="Sig_transdc_resp-reg_receiver"/>
</dbReference>
<dbReference type="CDD" id="cd17546">
    <property type="entry name" value="REC_hyHK_CKI1_RcsC-like"/>
    <property type="match status" value="1"/>
</dbReference>
<dbReference type="SMART" id="SM00091">
    <property type="entry name" value="PAS"/>
    <property type="match status" value="1"/>
</dbReference>
<keyword evidence="17" id="KW-0175">Coiled coil</keyword>
<dbReference type="SUPFAM" id="SSF55781">
    <property type="entry name" value="GAF domain-like"/>
    <property type="match status" value="1"/>
</dbReference>
<evidence type="ECO:0000259" key="21">
    <source>
        <dbReference type="PROSITE" id="PS50112"/>
    </source>
</evidence>
<evidence type="ECO:0000313" key="25">
    <source>
        <dbReference type="Proteomes" id="UP000618445"/>
    </source>
</evidence>
<dbReference type="InterPro" id="IPR011006">
    <property type="entry name" value="CheY-like_superfamily"/>
</dbReference>
<comment type="similarity">
    <text evidence="3">In the N-terminal section; belongs to the phytochrome family.</text>
</comment>
<keyword evidence="6 16" id="KW-0597">Phosphoprotein</keyword>
<dbReference type="PROSITE" id="PS50112">
    <property type="entry name" value="PAS"/>
    <property type="match status" value="1"/>
</dbReference>
<dbReference type="EMBL" id="JACJQY010000003">
    <property type="protein sequence ID" value="MBD2315871.1"/>
    <property type="molecule type" value="Genomic_DNA"/>
</dbReference>
<dbReference type="InterPro" id="IPR003661">
    <property type="entry name" value="HisK_dim/P_dom"/>
</dbReference>